<proteinExistence type="inferred from homology"/>
<evidence type="ECO:0000256" key="4">
    <source>
        <dbReference type="ARBA" id="ARBA00022692"/>
    </source>
</evidence>
<dbReference type="CDD" id="cd06582">
    <property type="entry name" value="TM_PBP1_LivH_like"/>
    <property type="match status" value="1"/>
</dbReference>
<feature type="transmembrane region" description="Helical" evidence="9">
    <location>
        <begin position="285"/>
        <end position="307"/>
    </location>
</feature>
<dbReference type="AlphaFoldDB" id="A0A845MGS8"/>
<feature type="transmembrane region" description="Helical" evidence="9">
    <location>
        <begin position="253"/>
        <end position="278"/>
    </location>
</feature>
<feature type="transmembrane region" description="Helical" evidence="9">
    <location>
        <begin position="170"/>
        <end position="190"/>
    </location>
</feature>
<keyword evidence="4 9" id="KW-0812">Transmembrane</keyword>
<evidence type="ECO:0000313" key="10">
    <source>
        <dbReference type="EMBL" id="MZR23223.1"/>
    </source>
</evidence>
<keyword evidence="11" id="KW-1185">Reference proteome</keyword>
<evidence type="ECO:0000256" key="1">
    <source>
        <dbReference type="ARBA" id="ARBA00004651"/>
    </source>
</evidence>
<dbReference type="EMBL" id="WTVA01000014">
    <property type="protein sequence ID" value="MZR23223.1"/>
    <property type="molecule type" value="Genomic_DNA"/>
</dbReference>
<dbReference type="InterPro" id="IPR052157">
    <property type="entry name" value="BCAA_transport_permease"/>
</dbReference>
<reference evidence="10 11" key="1">
    <citation type="journal article" date="2014" name="Int. J. Syst. Evol. Microbiol.">
        <title>Sneathiella chungangensis sp. nov., isolated from a marine sand, and emended description of the genus Sneathiella.</title>
        <authorList>
            <person name="Siamphan C."/>
            <person name="Kim H."/>
            <person name="Lee J.S."/>
            <person name="Kim W."/>
        </authorList>
    </citation>
    <scope>NUCLEOTIDE SEQUENCE [LARGE SCALE GENOMIC DNA]</scope>
    <source>
        <strain evidence="10 11">KCTC 32476</strain>
    </source>
</reference>
<dbReference type="RefSeq" id="WP_161339688.1">
    <property type="nucleotide sequence ID" value="NZ_JBHSDG010000003.1"/>
</dbReference>
<accession>A0A845MGS8</accession>
<evidence type="ECO:0000256" key="8">
    <source>
        <dbReference type="ARBA" id="ARBA00037998"/>
    </source>
</evidence>
<dbReference type="PANTHER" id="PTHR11795">
    <property type="entry name" value="BRANCHED-CHAIN AMINO ACID TRANSPORT SYSTEM PERMEASE PROTEIN LIVH"/>
    <property type="match status" value="1"/>
</dbReference>
<sequence>MKIHKRKVSAIVYLIVLALFATFAAWAITDNKNLFVTVSMNGLTIAALYFLVAIGFTLIFGLLKNVNLTHGSLYLLGAYLGYTVADLSGSWLVGVAVGTFGVGIVGFLLQVLVFRHMQNQELQQALVTIAISVILADLMLWGWGSDIYQLDPPDWMYGAVAIPVIGKYSIYKLFILGFSISVGLGLWLLLNKTYLGVMIRAGVDDQQMLSAMGVNVHVVFALTFAIGAAIAGLSGVIGGSLMSITPGEDTRYLLASLVVVIVGGMGSIIGTALGAILIGLSEQYGLAYAPTYGVIFTFIIMAAVLIARPQGLLGRE</sequence>
<dbReference type="GO" id="GO:0005886">
    <property type="term" value="C:plasma membrane"/>
    <property type="evidence" value="ECO:0007669"/>
    <property type="project" value="UniProtKB-SubCell"/>
</dbReference>
<gene>
    <name evidence="10" type="ORF">GQF03_12875</name>
</gene>
<protein>
    <submittedName>
        <fullName evidence="10">Branched-chain amino acid ABC transporter permease</fullName>
    </submittedName>
</protein>
<dbReference type="GO" id="GO:0022857">
    <property type="term" value="F:transmembrane transporter activity"/>
    <property type="evidence" value="ECO:0007669"/>
    <property type="project" value="InterPro"/>
</dbReference>
<comment type="subcellular location">
    <subcellularLocation>
        <location evidence="1">Cell membrane</location>
        <topology evidence="1">Multi-pass membrane protein</topology>
    </subcellularLocation>
</comment>
<feature type="transmembrane region" description="Helical" evidence="9">
    <location>
        <begin position="211"/>
        <end position="233"/>
    </location>
</feature>
<evidence type="ECO:0000256" key="5">
    <source>
        <dbReference type="ARBA" id="ARBA00022970"/>
    </source>
</evidence>
<comment type="similarity">
    <text evidence="8">Belongs to the binding-protein-dependent transport system permease family. LivHM subfamily.</text>
</comment>
<keyword evidence="2" id="KW-0813">Transport</keyword>
<dbReference type="GO" id="GO:0006865">
    <property type="term" value="P:amino acid transport"/>
    <property type="evidence" value="ECO:0007669"/>
    <property type="project" value="UniProtKB-KW"/>
</dbReference>
<feature type="transmembrane region" description="Helical" evidence="9">
    <location>
        <begin position="125"/>
        <end position="144"/>
    </location>
</feature>
<evidence type="ECO:0000313" key="11">
    <source>
        <dbReference type="Proteomes" id="UP000445696"/>
    </source>
</evidence>
<dbReference type="Proteomes" id="UP000445696">
    <property type="component" value="Unassembled WGS sequence"/>
</dbReference>
<feature type="transmembrane region" description="Helical" evidence="9">
    <location>
        <begin position="68"/>
        <end position="85"/>
    </location>
</feature>
<keyword evidence="7 9" id="KW-0472">Membrane</keyword>
<comment type="caution">
    <text evidence="10">The sequence shown here is derived from an EMBL/GenBank/DDBJ whole genome shotgun (WGS) entry which is preliminary data.</text>
</comment>
<keyword evidence="5" id="KW-0029">Amino-acid transport</keyword>
<dbReference type="InterPro" id="IPR001851">
    <property type="entry name" value="ABC_transp_permease"/>
</dbReference>
<dbReference type="Pfam" id="PF02653">
    <property type="entry name" value="BPD_transp_2"/>
    <property type="match status" value="1"/>
</dbReference>
<dbReference type="OrthoDB" id="9807115at2"/>
<keyword evidence="6 9" id="KW-1133">Transmembrane helix</keyword>
<evidence type="ECO:0000256" key="3">
    <source>
        <dbReference type="ARBA" id="ARBA00022475"/>
    </source>
</evidence>
<dbReference type="PANTHER" id="PTHR11795:SF442">
    <property type="entry name" value="ABC TRANSPORTER ATP-BINDING PROTEIN"/>
    <property type="match status" value="1"/>
</dbReference>
<keyword evidence="3" id="KW-1003">Cell membrane</keyword>
<evidence type="ECO:0000256" key="9">
    <source>
        <dbReference type="SAM" id="Phobius"/>
    </source>
</evidence>
<feature type="transmembrane region" description="Helical" evidence="9">
    <location>
        <begin position="91"/>
        <end position="113"/>
    </location>
</feature>
<name>A0A845MGS8_9PROT</name>
<evidence type="ECO:0000256" key="7">
    <source>
        <dbReference type="ARBA" id="ARBA00023136"/>
    </source>
</evidence>
<organism evidence="10 11">
    <name type="scientific">Sneathiella chungangensis</name>
    <dbReference type="NCBI Taxonomy" id="1418234"/>
    <lineage>
        <taxon>Bacteria</taxon>
        <taxon>Pseudomonadati</taxon>
        <taxon>Pseudomonadota</taxon>
        <taxon>Alphaproteobacteria</taxon>
        <taxon>Sneathiellales</taxon>
        <taxon>Sneathiellaceae</taxon>
        <taxon>Sneathiella</taxon>
    </lineage>
</organism>
<feature type="transmembrane region" description="Helical" evidence="9">
    <location>
        <begin position="43"/>
        <end position="63"/>
    </location>
</feature>
<evidence type="ECO:0000256" key="6">
    <source>
        <dbReference type="ARBA" id="ARBA00022989"/>
    </source>
</evidence>
<evidence type="ECO:0000256" key="2">
    <source>
        <dbReference type="ARBA" id="ARBA00022448"/>
    </source>
</evidence>